<dbReference type="GO" id="GO:0005634">
    <property type="term" value="C:nucleus"/>
    <property type="evidence" value="ECO:0007669"/>
    <property type="project" value="TreeGrafter"/>
</dbReference>
<dbReference type="Pfam" id="PF00096">
    <property type="entry name" value="zf-C2H2"/>
    <property type="match status" value="6"/>
</dbReference>
<dbReference type="Gene3D" id="3.30.160.60">
    <property type="entry name" value="Classic Zinc Finger"/>
    <property type="match status" value="10"/>
</dbReference>
<dbReference type="FunFam" id="3.30.160.60:FF:000125">
    <property type="entry name" value="Putative zinc finger protein 143"/>
    <property type="match status" value="1"/>
</dbReference>
<dbReference type="InterPro" id="IPR051061">
    <property type="entry name" value="Zinc_finger_trans_reg"/>
</dbReference>
<evidence type="ECO:0000256" key="1">
    <source>
        <dbReference type="ARBA" id="ARBA00022723"/>
    </source>
</evidence>
<dbReference type="FunFam" id="3.30.160.60:FF:000872">
    <property type="entry name" value="zinc finger X-linked protein ZXDB"/>
    <property type="match status" value="1"/>
</dbReference>
<feature type="domain" description="C2H2-type" evidence="7">
    <location>
        <begin position="620"/>
        <end position="649"/>
    </location>
</feature>
<dbReference type="FunFam" id="3.30.160.60:FF:000257">
    <property type="entry name" value="ZXD family zinc finger C"/>
    <property type="match status" value="2"/>
</dbReference>
<dbReference type="InterPro" id="IPR036236">
    <property type="entry name" value="Znf_C2H2_sf"/>
</dbReference>
<feature type="compositionally biased region" description="Low complexity" evidence="6">
    <location>
        <begin position="816"/>
        <end position="825"/>
    </location>
</feature>
<feature type="region of interest" description="Disordered" evidence="6">
    <location>
        <begin position="816"/>
        <end position="835"/>
    </location>
</feature>
<dbReference type="PANTHER" id="PTHR46179:SF5">
    <property type="entry name" value="ZINC FINGER PROTEIN ZXDC"/>
    <property type="match status" value="1"/>
</dbReference>
<evidence type="ECO:0000256" key="4">
    <source>
        <dbReference type="ARBA" id="ARBA00022833"/>
    </source>
</evidence>
<organism evidence="8 9">
    <name type="scientific">Anabarilius grahami</name>
    <name type="common">Kanglang fish</name>
    <name type="synonym">Barilius grahami</name>
    <dbReference type="NCBI Taxonomy" id="495550"/>
    <lineage>
        <taxon>Eukaryota</taxon>
        <taxon>Metazoa</taxon>
        <taxon>Chordata</taxon>
        <taxon>Craniata</taxon>
        <taxon>Vertebrata</taxon>
        <taxon>Euteleostomi</taxon>
        <taxon>Actinopterygii</taxon>
        <taxon>Neopterygii</taxon>
        <taxon>Teleostei</taxon>
        <taxon>Ostariophysi</taxon>
        <taxon>Cypriniformes</taxon>
        <taxon>Xenocyprididae</taxon>
        <taxon>Xenocypridinae</taxon>
        <taxon>Xenocypridinae incertae sedis</taxon>
        <taxon>Anabarilius</taxon>
    </lineage>
</organism>
<feature type="region of interest" description="Disordered" evidence="6">
    <location>
        <begin position="1"/>
        <end position="30"/>
    </location>
</feature>
<keyword evidence="3 5" id="KW-0863">Zinc-finger</keyword>
<accession>A0A3N0YGC4</accession>
<dbReference type="PANTHER" id="PTHR46179">
    <property type="entry name" value="ZINC FINGER PROTEIN"/>
    <property type="match status" value="1"/>
</dbReference>
<feature type="region of interest" description="Disordered" evidence="6">
    <location>
        <begin position="1112"/>
        <end position="1165"/>
    </location>
</feature>
<dbReference type="EMBL" id="RJVU01042598">
    <property type="protein sequence ID" value="ROL45296.1"/>
    <property type="molecule type" value="Genomic_DNA"/>
</dbReference>
<name>A0A3N0YGC4_ANAGA</name>
<feature type="region of interest" description="Disordered" evidence="6">
    <location>
        <begin position="178"/>
        <end position="238"/>
    </location>
</feature>
<evidence type="ECO:0000259" key="7">
    <source>
        <dbReference type="PROSITE" id="PS50157"/>
    </source>
</evidence>
<evidence type="ECO:0000256" key="2">
    <source>
        <dbReference type="ARBA" id="ARBA00022737"/>
    </source>
</evidence>
<feature type="region of interest" description="Disordered" evidence="6">
    <location>
        <begin position="1221"/>
        <end position="1243"/>
    </location>
</feature>
<evidence type="ECO:0000256" key="3">
    <source>
        <dbReference type="ARBA" id="ARBA00022771"/>
    </source>
</evidence>
<feature type="domain" description="C2H2-type" evidence="7">
    <location>
        <begin position="741"/>
        <end position="770"/>
    </location>
</feature>
<dbReference type="GO" id="GO:0008270">
    <property type="term" value="F:zinc ion binding"/>
    <property type="evidence" value="ECO:0007669"/>
    <property type="project" value="UniProtKB-KW"/>
</dbReference>
<dbReference type="OrthoDB" id="6277246at2759"/>
<protein>
    <submittedName>
        <fullName evidence="8">Zinc finger protein ZXDC</fullName>
    </submittedName>
</protein>
<evidence type="ECO:0000256" key="5">
    <source>
        <dbReference type="PROSITE-ProRule" id="PRU00042"/>
    </source>
</evidence>
<keyword evidence="2" id="KW-0677">Repeat</keyword>
<sequence>MEIQGLSDTKNTQYQHGVPLRTTFSQQTTASGIHAKTRLTENAISDLSGSLDIESDDNNNRARSSPLRVAENGSGCALSLQNSHHKTYDVPSAVSELGDVNASRQKVFNELELLPSEFERADEHEDNDLQMALPLLDSESCEQRHTTEKILSNTSTSSGKSPEELYVVFNIVHKEDDSKERQMSFQYKPEENESSSSSSKSKTLRSPVDSDGNFNRTSSRSGHLSSHSSLNTRSERTDQNVRHEFCLVAENRDPILSEDYAGSSQTPKVSTVEMLSNNLVEHSTEELMQCVAKNNSPVFVPENRVAPEMAELNIMDYANQESSSNGDCGPDGTPIPVHETFSGTIMINNQSIIVTIENGILTLATPPEGYAYKEDGMISLKEHLGMKDNEDLVLLNYDGGSKSIGKISNVTSSVQDEPKARFASSDSELTLADDCLLSEMGVTLDSCLPIKQEEGTICAIEDGSSICQNSKSKSVACEELQPINLLTASGLTKKGSVVKYRCPQPGCSSTFDTRQNLKIHLVLHTEDQRPFKCTVEGCDWSFTTSYKLKRHLQSHDKVRPYKCEWENCGRRFTTVYNLKAHVRAHDQENAFICEVCSERFRTATRLTNHQRTHFEPERPHKCEFPGCEKTFITFSALFSHNRTHFREMAQFTCTYPGCDKRYDKACRLKIHLRSHTGERPFVCDSDSCGWTFTSMSKLLRHKRKHDDDRRFACPEEGCGKSFTRAEHLKGHSITHLGTKPFECPVEGCNAKFSARSSLYIHSKKHKQDGVSLRSRCPVAGCTKHFSSRSSLKTHMLKHHNLSPDVLSQLDDTATLTPSSELTSTSQAVSAPSGPAGAELSSLDLSSLFSSIPACPGATAVSVGSESSSGAGSFSMDMPLVNAGILTIDQASVGSALNGAKTVDPLILAAGQDMGVHVLDTGLGAGGGGGGLPHATLHLDDVQTVNPEELGTLTALAIQSTASSEQLHPLNSCNPLTVESPSTLTPSLSSSLTQSLSSLTSALPPALSSSLVPSLSTPLSSSMALAATPVPELLCAQAKADLAGSETAVGPLLSRVEIMAQSDGSKGMCQFVFPSHSGSYSGQKITELPSVTPCSVMESSGSARTDYRAIQLAKRRKQKGPGPSTCASENGQRKTKGSKGTSSALSTNSSAHFGEGAATGNGELPIRDPVTGAQFVQIQLLQDDPAADGDLAFQLSSQTSCSHSQLTVDLPVNILQEPTVMAEDENGSDNSQFTGSTINLQDLE</sequence>
<feature type="compositionally biased region" description="Polar residues" evidence="6">
    <location>
        <begin position="1"/>
        <end position="15"/>
    </location>
</feature>
<feature type="domain" description="C2H2-type" evidence="7">
    <location>
        <begin position="500"/>
        <end position="529"/>
    </location>
</feature>
<dbReference type="PROSITE" id="PS50157">
    <property type="entry name" value="ZINC_FINGER_C2H2_2"/>
    <property type="match status" value="10"/>
</dbReference>
<keyword evidence="4" id="KW-0862">Zinc</keyword>
<feature type="domain" description="C2H2-type" evidence="7">
    <location>
        <begin position="591"/>
        <end position="618"/>
    </location>
</feature>
<feature type="domain" description="C2H2-type" evidence="7">
    <location>
        <begin position="774"/>
        <end position="803"/>
    </location>
</feature>
<feature type="compositionally biased region" description="Low complexity" evidence="6">
    <location>
        <begin position="215"/>
        <end position="232"/>
    </location>
</feature>
<evidence type="ECO:0000313" key="9">
    <source>
        <dbReference type="Proteomes" id="UP000281406"/>
    </source>
</evidence>
<dbReference type="AlphaFoldDB" id="A0A3N0YGC4"/>
<feature type="compositionally biased region" description="Polar residues" evidence="6">
    <location>
        <begin position="1227"/>
        <end position="1243"/>
    </location>
</feature>
<feature type="domain" description="C2H2-type" evidence="7">
    <location>
        <begin position="651"/>
        <end position="680"/>
    </location>
</feature>
<proteinExistence type="predicted"/>
<dbReference type="GO" id="GO:0003712">
    <property type="term" value="F:transcription coregulator activity"/>
    <property type="evidence" value="ECO:0007669"/>
    <property type="project" value="TreeGrafter"/>
</dbReference>
<evidence type="ECO:0000313" key="8">
    <source>
        <dbReference type="EMBL" id="ROL45296.1"/>
    </source>
</evidence>
<feature type="domain" description="C2H2-type" evidence="7">
    <location>
        <begin position="711"/>
        <end position="740"/>
    </location>
</feature>
<feature type="domain" description="C2H2-type" evidence="7">
    <location>
        <begin position="561"/>
        <end position="590"/>
    </location>
</feature>
<reference evidence="8 9" key="1">
    <citation type="submission" date="2018-10" db="EMBL/GenBank/DDBJ databases">
        <title>Genome assembly for a Yunnan-Guizhou Plateau 3E fish, Anabarilius grahami (Regan), and its evolutionary and genetic applications.</title>
        <authorList>
            <person name="Jiang W."/>
        </authorList>
    </citation>
    <scope>NUCLEOTIDE SEQUENCE [LARGE SCALE GENOMIC DNA]</scope>
    <source>
        <strain evidence="8">AG-KIZ</strain>
        <tissue evidence="8">Muscle</tissue>
    </source>
</reference>
<keyword evidence="1" id="KW-0479">Metal-binding</keyword>
<comment type="caution">
    <text evidence="8">The sequence shown here is derived from an EMBL/GenBank/DDBJ whole genome shotgun (WGS) entry which is preliminary data.</text>
</comment>
<dbReference type="SMART" id="SM00355">
    <property type="entry name" value="ZnF_C2H2"/>
    <property type="match status" value="10"/>
</dbReference>
<evidence type="ECO:0000256" key="6">
    <source>
        <dbReference type="SAM" id="MobiDB-lite"/>
    </source>
</evidence>
<dbReference type="InterPro" id="IPR013087">
    <property type="entry name" value="Znf_C2H2_type"/>
</dbReference>
<feature type="compositionally biased region" description="Polar residues" evidence="6">
    <location>
        <begin position="1137"/>
        <end position="1150"/>
    </location>
</feature>
<dbReference type="GO" id="GO:0006357">
    <property type="term" value="P:regulation of transcription by RNA polymerase II"/>
    <property type="evidence" value="ECO:0007669"/>
    <property type="project" value="TreeGrafter"/>
</dbReference>
<keyword evidence="9" id="KW-1185">Reference proteome</keyword>
<dbReference type="Proteomes" id="UP000281406">
    <property type="component" value="Unassembled WGS sequence"/>
</dbReference>
<gene>
    <name evidence="8" type="ORF">DPX16_17907</name>
</gene>
<feature type="domain" description="C2H2-type" evidence="7">
    <location>
        <begin position="681"/>
        <end position="710"/>
    </location>
</feature>
<dbReference type="PROSITE" id="PS00028">
    <property type="entry name" value="ZINC_FINGER_C2H2_1"/>
    <property type="match status" value="10"/>
</dbReference>
<dbReference type="SUPFAM" id="SSF57667">
    <property type="entry name" value="beta-beta-alpha zinc fingers"/>
    <property type="match status" value="5"/>
</dbReference>
<feature type="domain" description="C2H2-type" evidence="7">
    <location>
        <begin position="531"/>
        <end position="560"/>
    </location>
</feature>
<feature type="region of interest" description="Disordered" evidence="6">
    <location>
        <begin position="49"/>
        <end position="68"/>
    </location>
</feature>